<dbReference type="EMBL" id="JAIBOA010000002">
    <property type="protein sequence ID" value="MBW8481402.1"/>
    <property type="molecule type" value="Genomic_DNA"/>
</dbReference>
<dbReference type="SMART" id="SM00530">
    <property type="entry name" value="HTH_XRE"/>
    <property type="match status" value="1"/>
</dbReference>
<evidence type="ECO:0000313" key="3">
    <source>
        <dbReference type="Proteomes" id="UP000774570"/>
    </source>
</evidence>
<evidence type="ECO:0000259" key="1">
    <source>
        <dbReference type="PROSITE" id="PS50943"/>
    </source>
</evidence>
<dbReference type="Proteomes" id="UP000774570">
    <property type="component" value="Unassembled WGS sequence"/>
</dbReference>
<dbReference type="SUPFAM" id="SSF47413">
    <property type="entry name" value="lambda repressor-like DNA-binding domains"/>
    <property type="match status" value="1"/>
</dbReference>
<reference evidence="2 3" key="1">
    <citation type="submission" date="2021-07" db="EMBL/GenBank/DDBJ databases">
        <title>Actinomadura sp. PM05-2 isolated from lichen.</title>
        <authorList>
            <person name="Somphong A."/>
            <person name="Phongsopitanun W."/>
            <person name="Tanasupawat S."/>
            <person name="Peongsungnone V."/>
        </authorList>
    </citation>
    <scope>NUCLEOTIDE SEQUENCE [LARGE SCALE GENOMIC DNA]</scope>
    <source>
        <strain evidence="2 3">PM05-2</strain>
    </source>
</reference>
<dbReference type="PROSITE" id="PS50943">
    <property type="entry name" value="HTH_CROC1"/>
    <property type="match status" value="1"/>
</dbReference>
<dbReference type="RefSeq" id="WP_220163118.1">
    <property type="nucleotide sequence ID" value="NZ_JAIBOA010000002.1"/>
</dbReference>
<accession>A0ABS7FLZ0</accession>
<proteinExistence type="predicted"/>
<dbReference type="Gene3D" id="1.10.260.40">
    <property type="entry name" value="lambda repressor-like DNA-binding domains"/>
    <property type="match status" value="1"/>
</dbReference>
<dbReference type="InterPro" id="IPR001387">
    <property type="entry name" value="Cro/C1-type_HTH"/>
</dbReference>
<dbReference type="Pfam" id="PF13560">
    <property type="entry name" value="HTH_31"/>
    <property type="match status" value="1"/>
</dbReference>
<comment type="caution">
    <text evidence="2">The sequence shown here is derived from an EMBL/GenBank/DDBJ whole genome shotgun (WGS) entry which is preliminary data.</text>
</comment>
<organism evidence="2 3">
    <name type="scientific">Actinomadura parmotrematis</name>
    <dbReference type="NCBI Taxonomy" id="2864039"/>
    <lineage>
        <taxon>Bacteria</taxon>
        <taxon>Bacillati</taxon>
        <taxon>Actinomycetota</taxon>
        <taxon>Actinomycetes</taxon>
        <taxon>Streptosporangiales</taxon>
        <taxon>Thermomonosporaceae</taxon>
        <taxon>Actinomadura</taxon>
    </lineage>
</organism>
<sequence>MNRPDPFWTSAPVQAAVRAGDFGRAVRLARERQGRTQAELAAAAGYSRSTVSRVETGAHATLDLGRLRAVADVLDMPEDVFGALFGLEIRSTVTVVSQEAAVPGGDDPMRRRTLLTAGLTVGGLVVPAGLLSRLDETLLLMPDLDGPASPRLVAARLAAARARWDQGAVPELLVELPDLLALAHRTADERGGPEDLAAAAGAYDLAAETLDKVGAAAPSQLAADRAVGFAERSGDAVAAAWAARARCVVLRHQGRTPLAQRIMLRAAAQVERTGLRTGAERGAYAQMLATCAYTAAQDGKGDDAVALLDEAAQAARGLPAVALAGRRTPISAAQVRLYLVGVQWALGDAGAALAAARPLRASMFSTPERRARMHTDTARALVLGGRHEAAVTHLLAAHRHAPAEVNGRSAIRREATRLVRDHRGVAGARELAGVLGDVRSV</sequence>
<dbReference type="InterPro" id="IPR010982">
    <property type="entry name" value="Lambda_DNA-bd_dom_sf"/>
</dbReference>
<gene>
    <name evidence="2" type="ORF">K1Y72_03390</name>
</gene>
<protein>
    <submittedName>
        <fullName evidence="2">Helix-turn-helix domain-containing protein</fullName>
    </submittedName>
</protein>
<feature type="domain" description="HTH cro/C1-type" evidence="1">
    <location>
        <begin position="26"/>
        <end position="81"/>
    </location>
</feature>
<name>A0ABS7FLZ0_9ACTN</name>
<evidence type="ECO:0000313" key="2">
    <source>
        <dbReference type="EMBL" id="MBW8481402.1"/>
    </source>
</evidence>
<keyword evidence="3" id="KW-1185">Reference proteome</keyword>
<dbReference type="CDD" id="cd00093">
    <property type="entry name" value="HTH_XRE"/>
    <property type="match status" value="1"/>
</dbReference>